<dbReference type="AlphaFoldDB" id="A0A3B0WAR9"/>
<protein>
    <submittedName>
        <fullName evidence="1">Uncharacterized protein</fullName>
    </submittedName>
</protein>
<accession>A0A3B0WAR9</accession>
<reference evidence="1" key="1">
    <citation type="submission" date="2018-06" db="EMBL/GenBank/DDBJ databases">
        <authorList>
            <person name="Zhirakovskaya E."/>
        </authorList>
    </citation>
    <scope>NUCLEOTIDE SEQUENCE</scope>
</reference>
<sequence>MLVGGFGEAALVSESHKPGVSREQRISGEGLKRLQKQLQSGVRISEFVLQQWVKRYGEAAIDIIKKYG</sequence>
<dbReference type="EMBL" id="UOFE01000027">
    <property type="protein sequence ID" value="VAW52371.1"/>
    <property type="molecule type" value="Genomic_DNA"/>
</dbReference>
<name>A0A3B0WAR9_9ZZZZ</name>
<evidence type="ECO:0000313" key="1">
    <source>
        <dbReference type="EMBL" id="VAW52371.1"/>
    </source>
</evidence>
<organism evidence="1">
    <name type="scientific">hydrothermal vent metagenome</name>
    <dbReference type="NCBI Taxonomy" id="652676"/>
    <lineage>
        <taxon>unclassified sequences</taxon>
        <taxon>metagenomes</taxon>
        <taxon>ecological metagenomes</taxon>
    </lineage>
</organism>
<gene>
    <name evidence="1" type="ORF">MNBD_GAMMA05-717</name>
</gene>
<proteinExistence type="predicted"/>